<reference evidence="13 14" key="1">
    <citation type="journal article" date="2019" name="PLoS ONE">
        <title>Genomic analyses reveal an absence of contemporary introgressive admixture between fin whales and blue whales, despite known hybrids.</title>
        <authorList>
            <person name="Westbury M.V."/>
            <person name="Petersen B."/>
            <person name="Lorenzen E.D."/>
        </authorList>
    </citation>
    <scope>NUCLEOTIDE SEQUENCE [LARGE SCALE GENOMIC DNA]</scope>
    <source>
        <strain evidence="13">FinWhale-01</strain>
    </source>
</reference>
<dbReference type="Gene3D" id="3.60.21.50">
    <property type="match status" value="1"/>
</dbReference>
<keyword evidence="5" id="KW-0539">Nucleus</keyword>
<proteinExistence type="inferred from homology"/>
<dbReference type="Gene3D" id="1.10.8.60">
    <property type="match status" value="1"/>
</dbReference>
<keyword evidence="3" id="KW-0235">DNA replication</keyword>
<evidence type="ECO:0000256" key="5">
    <source>
        <dbReference type="ARBA" id="ARBA00023242"/>
    </source>
</evidence>
<dbReference type="GO" id="GO:0003677">
    <property type="term" value="F:DNA binding"/>
    <property type="evidence" value="ECO:0007669"/>
    <property type="project" value="UniProtKB-KW"/>
</dbReference>
<feature type="domain" description="DNA polymerase alpha/delta/epsilon subunit B" evidence="11">
    <location>
        <begin position="210"/>
        <end position="411"/>
    </location>
</feature>
<evidence type="ECO:0000256" key="3">
    <source>
        <dbReference type="ARBA" id="ARBA00022705"/>
    </source>
</evidence>
<dbReference type="FunFam" id="1.10.8.60:FF:000053">
    <property type="entry name" value="DNA polymerase epsilon subunit"/>
    <property type="match status" value="1"/>
</dbReference>
<dbReference type="Pfam" id="PF12213">
    <property type="entry name" value="Dpoe2NT"/>
    <property type="match status" value="1"/>
</dbReference>
<dbReference type="InterPro" id="IPR007185">
    <property type="entry name" value="DNA_pol_a/d/e_bsu"/>
</dbReference>
<name>A0A643BQJ1_BALPH</name>
<comment type="function">
    <text evidence="7">Accessory component of the DNA polymerase epsilon complex. Participates in DNA repair and in chromosomal DNA replication.</text>
</comment>
<evidence type="ECO:0000259" key="12">
    <source>
        <dbReference type="Pfam" id="PF12213"/>
    </source>
</evidence>
<comment type="similarity">
    <text evidence="2">Belongs to the DNA polymerase epsilon subunit B family.</text>
</comment>
<dbReference type="GO" id="GO:0042276">
    <property type="term" value="P:error-prone translesion synthesis"/>
    <property type="evidence" value="ECO:0007669"/>
    <property type="project" value="TreeGrafter"/>
</dbReference>
<dbReference type="PANTHER" id="PTHR12708">
    <property type="entry name" value="DNA POLYMERASE EPSILON SUBUNIT B"/>
    <property type="match status" value="1"/>
</dbReference>
<evidence type="ECO:0000256" key="8">
    <source>
        <dbReference type="ARBA" id="ARBA00063156"/>
    </source>
</evidence>
<comment type="caution">
    <text evidence="13">The sequence shown here is derived from an EMBL/GenBank/DDBJ whole genome shotgun (WGS) entry which is preliminary data.</text>
</comment>
<dbReference type="InterPro" id="IPR016266">
    <property type="entry name" value="POLE2"/>
</dbReference>
<accession>A0A643BQJ1</accession>
<feature type="non-terminal residue" evidence="13">
    <location>
        <position position="1"/>
    </location>
</feature>
<sequence length="421" mass="47739">EAIKYLTEALQSINEVELEDALEKIIDAVEKQPLSSNMIERSVVEAAVQECSHSVDETVEHIFNIIGAFDIPRLVYNSERKKFLPLLMTNHPAPNLFGTARDKAELFRERYTILHQRTHRHELFTPPVIGSHPDESGSKFQLKTVETLLGSTTKIGDVIILGMITQLKEGKFFLEDPTGTVQLDLSPSNTSVKTSAKLKQLEDENKDAMFVFISDVWLDQVEVLEKLHTMFSGYSPAPPTCFILFGNFSSVPYGKNHVQALKDSLKTLADIICEYPNIHQSSRFVFVPGPEDPGFGSILPRPPFAESITNEFRQRVPFSVFTTNPCRIQYCTQEIIVFREDLVNKMCRNCVRFPSSNLDIPNHFVKTILSQGHLTPLPLYVCPVYWAYDYALRVYPVPDLLVIADKYDPFTLTNTECLCIN</sequence>
<dbReference type="AlphaFoldDB" id="A0A643BQJ1"/>
<keyword evidence="4" id="KW-0238">DNA-binding</keyword>
<evidence type="ECO:0000256" key="10">
    <source>
        <dbReference type="ARBA" id="ARBA00074983"/>
    </source>
</evidence>
<dbReference type="FunFam" id="3.60.21.50:FF:000007">
    <property type="entry name" value="DNA polymerase epsilon subunit"/>
    <property type="match status" value="1"/>
</dbReference>
<evidence type="ECO:0000256" key="2">
    <source>
        <dbReference type="ARBA" id="ARBA00009560"/>
    </source>
</evidence>
<dbReference type="GO" id="GO:0008622">
    <property type="term" value="C:epsilon DNA polymerase complex"/>
    <property type="evidence" value="ECO:0007669"/>
    <property type="project" value="InterPro"/>
</dbReference>
<evidence type="ECO:0000313" key="13">
    <source>
        <dbReference type="EMBL" id="KAB0389978.1"/>
    </source>
</evidence>
<dbReference type="Pfam" id="PF04042">
    <property type="entry name" value="DNA_pol_E_B"/>
    <property type="match status" value="1"/>
</dbReference>
<keyword evidence="14" id="KW-1185">Reference proteome</keyword>
<dbReference type="EMBL" id="SGJD01006162">
    <property type="protein sequence ID" value="KAB0389978.1"/>
    <property type="molecule type" value="Genomic_DNA"/>
</dbReference>
<gene>
    <name evidence="13" type="ORF">E2I00_016822</name>
</gene>
<feature type="domain" description="DNA polymerase epsilon subunit B N-terminal" evidence="12">
    <location>
        <begin position="1"/>
        <end position="51"/>
    </location>
</feature>
<evidence type="ECO:0000259" key="11">
    <source>
        <dbReference type="Pfam" id="PF04042"/>
    </source>
</evidence>
<dbReference type="InterPro" id="IPR024639">
    <property type="entry name" value="DNA_pol_e_bsu_N"/>
</dbReference>
<evidence type="ECO:0000313" key="14">
    <source>
        <dbReference type="Proteomes" id="UP000437017"/>
    </source>
</evidence>
<evidence type="ECO:0000256" key="4">
    <source>
        <dbReference type="ARBA" id="ARBA00023125"/>
    </source>
</evidence>
<protein>
    <recommendedName>
        <fullName evidence="9">DNA polymerase epsilon subunit 2</fullName>
    </recommendedName>
    <alternativeName>
        <fullName evidence="6">DNA polymerase II subunit 2</fullName>
    </alternativeName>
    <alternativeName>
        <fullName evidence="10">DNA polymerase epsilon subunit B</fullName>
    </alternativeName>
</protein>
<dbReference type="PANTHER" id="PTHR12708:SF0">
    <property type="entry name" value="DNA POLYMERASE EPSILON SUBUNIT 2"/>
    <property type="match status" value="1"/>
</dbReference>
<evidence type="ECO:0000256" key="6">
    <source>
        <dbReference type="ARBA" id="ARBA00032930"/>
    </source>
</evidence>
<feature type="non-terminal residue" evidence="13">
    <location>
        <position position="421"/>
    </location>
</feature>
<dbReference type="Proteomes" id="UP000437017">
    <property type="component" value="Unassembled WGS sequence"/>
</dbReference>
<comment type="subunit">
    <text evidence="8">Component of the DNA polymerase epsilon complex consisting of four subunits: the catalytic subunit POLE and the accessory subunits POLE2, POLE3 and POLE4.</text>
</comment>
<evidence type="ECO:0000256" key="9">
    <source>
        <dbReference type="ARBA" id="ARBA00068387"/>
    </source>
</evidence>
<organism evidence="13 14">
    <name type="scientific">Balaenoptera physalus</name>
    <name type="common">Fin whale</name>
    <name type="synonym">Balaena physalus</name>
    <dbReference type="NCBI Taxonomy" id="9770"/>
    <lineage>
        <taxon>Eukaryota</taxon>
        <taxon>Metazoa</taxon>
        <taxon>Chordata</taxon>
        <taxon>Craniata</taxon>
        <taxon>Vertebrata</taxon>
        <taxon>Euteleostomi</taxon>
        <taxon>Mammalia</taxon>
        <taxon>Eutheria</taxon>
        <taxon>Laurasiatheria</taxon>
        <taxon>Artiodactyla</taxon>
        <taxon>Whippomorpha</taxon>
        <taxon>Cetacea</taxon>
        <taxon>Mysticeti</taxon>
        <taxon>Balaenopteridae</taxon>
        <taxon>Balaenoptera</taxon>
    </lineage>
</organism>
<comment type="subcellular location">
    <subcellularLocation>
        <location evidence="1">Nucleus</location>
    </subcellularLocation>
</comment>
<evidence type="ECO:0000256" key="1">
    <source>
        <dbReference type="ARBA" id="ARBA00004123"/>
    </source>
</evidence>
<evidence type="ECO:0000256" key="7">
    <source>
        <dbReference type="ARBA" id="ARBA00054225"/>
    </source>
</evidence>
<dbReference type="OrthoDB" id="10254730at2759"/>
<dbReference type="GO" id="GO:0006261">
    <property type="term" value="P:DNA-templated DNA replication"/>
    <property type="evidence" value="ECO:0007669"/>
    <property type="project" value="InterPro"/>
</dbReference>